<organism evidence="1 2">
    <name type="scientific">Brachionus plicatilis</name>
    <name type="common">Marine rotifer</name>
    <name type="synonym">Brachionus muelleri</name>
    <dbReference type="NCBI Taxonomy" id="10195"/>
    <lineage>
        <taxon>Eukaryota</taxon>
        <taxon>Metazoa</taxon>
        <taxon>Spiralia</taxon>
        <taxon>Gnathifera</taxon>
        <taxon>Rotifera</taxon>
        <taxon>Eurotatoria</taxon>
        <taxon>Monogononta</taxon>
        <taxon>Pseudotrocha</taxon>
        <taxon>Ploima</taxon>
        <taxon>Brachionidae</taxon>
        <taxon>Brachionus</taxon>
    </lineage>
</organism>
<name>A0A3M7QI43_BRAPC</name>
<proteinExistence type="predicted"/>
<comment type="caution">
    <text evidence="1">The sequence shown here is derived from an EMBL/GenBank/DDBJ whole genome shotgun (WGS) entry which is preliminary data.</text>
</comment>
<dbReference type="EMBL" id="REGN01006044">
    <property type="protein sequence ID" value="RNA11106.1"/>
    <property type="molecule type" value="Genomic_DNA"/>
</dbReference>
<keyword evidence="2" id="KW-1185">Reference proteome</keyword>
<dbReference type="AlphaFoldDB" id="A0A3M7QI43"/>
<dbReference type="Proteomes" id="UP000276133">
    <property type="component" value="Unassembled WGS sequence"/>
</dbReference>
<sequence>MNKLCRNILAMNKSAKPSDSFFLHIPNATNLCIHETFDNFEDFGAYRLVRNITIEFLITRKATK</sequence>
<gene>
    <name evidence="1" type="ORF">BpHYR1_054394</name>
</gene>
<accession>A0A3M7QI43</accession>
<protein>
    <submittedName>
        <fullName evidence="1">Uncharacterized protein</fullName>
    </submittedName>
</protein>
<evidence type="ECO:0000313" key="2">
    <source>
        <dbReference type="Proteomes" id="UP000276133"/>
    </source>
</evidence>
<evidence type="ECO:0000313" key="1">
    <source>
        <dbReference type="EMBL" id="RNA11106.1"/>
    </source>
</evidence>
<reference evidence="1 2" key="1">
    <citation type="journal article" date="2018" name="Sci. Rep.">
        <title>Genomic signatures of local adaptation to the degree of environmental predictability in rotifers.</title>
        <authorList>
            <person name="Franch-Gras L."/>
            <person name="Hahn C."/>
            <person name="Garcia-Roger E.M."/>
            <person name="Carmona M.J."/>
            <person name="Serra M."/>
            <person name="Gomez A."/>
        </authorList>
    </citation>
    <scope>NUCLEOTIDE SEQUENCE [LARGE SCALE GENOMIC DNA]</scope>
    <source>
        <strain evidence="1">HYR1</strain>
    </source>
</reference>